<dbReference type="HAMAP" id="MF_00902">
    <property type="entry name" value="TatC"/>
    <property type="match status" value="1"/>
</dbReference>
<evidence type="ECO:0000256" key="4">
    <source>
        <dbReference type="ARBA" id="ARBA00023136"/>
    </source>
</evidence>
<keyword evidence="2 6" id="KW-0812">Transmembrane</keyword>
<dbReference type="GO" id="GO:0009977">
    <property type="term" value="F:proton motive force dependent protein transmembrane transporter activity"/>
    <property type="evidence" value="ECO:0007669"/>
    <property type="project" value="TreeGrafter"/>
</dbReference>
<feature type="transmembrane region" description="Helical" evidence="6">
    <location>
        <begin position="234"/>
        <end position="258"/>
    </location>
</feature>
<dbReference type="Pfam" id="PF00902">
    <property type="entry name" value="TatC"/>
    <property type="match status" value="1"/>
</dbReference>
<evidence type="ECO:0000256" key="2">
    <source>
        <dbReference type="ARBA" id="ARBA00022692"/>
    </source>
</evidence>
<comment type="subcellular location">
    <subcellularLocation>
        <location evidence="1">Membrane</location>
        <topology evidence="1">Multi-pass membrane protein</topology>
    </subcellularLocation>
</comment>
<dbReference type="NCBIfam" id="TIGR00945">
    <property type="entry name" value="tatC"/>
    <property type="match status" value="1"/>
</dbReference>
<feature type="region of interest" description="Disordered" evidence="5">
    <location>
        <begin position="328"/>
        <end position="356"/>
    </location>
</feature>
<keyword evidence="4 6" id="KW-0472">Membrane</keyword>
<feature type="compositionally biased region" description="Acidic residues" evidence="5">
    <location>
        <begin position="332"/>
        <end position="344"/>
    </location>
</feature>
<evidence type="ECO:0000256" key="3">
    <source>
        <dbReference type="ARBA" id="ARBA00022989"/>
    </source>
</evidence>
<dbReference type="InterPro" id="IPR002033">
    <property type="entry name" value="TatC"/>
</dbReference>
<dbReference type="PANTHER" id="PTHR30371:SF0">
    <property type="entry name" value="SEC-INDEPENDENT PROTEIN TRANSLOCASE PROTEIN TATC, CHLOROPLASTIC-RELATED"/>
    <property type="match status" value="1"/>
</dbReference>
<gene>
    <name evidence="7" type="ORF">UFOPK3423_01392</name>
</gene>
<reference evidence="7" key="1">
    <citation type="submission" date="2020-05" db="EMBL/GenBank/DDBJ databases">
        <authorList>
            <person name="Chiriac C."/>
            <person name="Salcher M."/>
            <person name="Ghai R."/>
            <person name="Kavagutti S V."/>
        </authorList>
    </citation>
    <scope>NUCLEOTIDE SEQUENCE</scope>
</reference>
<evidence type="ECO:0000256" key="1">
    <source>
        <dbReference type="ARBA" id="ARBA00004141"/>
    </source>
</evidence>
<dbReference type="GO" id="GO:0043953">
    <property type="term" value="P:protein transport by the Tat complex"/>
    <property type="evidence" value="ECO:0007669"/>
    <property type="project" value="TreeGrafter"/>
</dbReference>
<name>A0A6J7EJY5_9ZZZZ</name>
<feature type="transmembrane region" description="Helical" evidence="6">
    <location>
        <begin position="154"/>
        <end position="175"/>
    </location>
</feature>
<accession>A0A6J7EJY5</accession>
<feature type="compositionally biased region" description="Low complexity" evidence="5">
    <location>
        <begin position="345"/>
        <end position="356"/>
    </location>
</feature>
<keyword evidence="3 6" id="KW-1133">Transmembrane helix</keyword>
<feature type="transmembrane region" description="Helical" evidence="6">
    <location>
        <begin position="187"/>
        <end position="214"/>
    </location>
</feature>
<sequence>MRPIGHDDRISIFDHLDELRSRLIWCVVAFVIAFGFTYWQNSAILDIVNRPLERAQQPGKGNDPLEQAARYDRAVGLALGSIAPALRETSSALDRLASEPGVSPETRASALQAQQGLDRAARRAGAATALVPTSSGRRPVTLGVAEPFTATFTVAAYAALILILPFLLWQAYAFVLPAFDRRERRTVIPLMALAPLLFAGGVLFGYFVALPRAVDFLQNFNDDSFDILVQARDYYRFVIFFVGLMGIVFQVPIGVLILTRTGLVTVRTLWRHQGYVILGIAVVAAVITPTPDPFTMLLTMAPLVLLYELSIGLAWLLRPRDGGIRGRWEGGWNDEEDGPTDETPDPGAGTPPARVS</sequence>
<dbReference type="GO" id="GO:0033281">
    <property type="term" value="C:TAT protein transport complex"/>
    <property type="evidence" value="ECO:0007669"/>
    <property type="project" value="TreeGrafter"/>
</dbReference>
<proteinExistence type="inferred from homology"/>
<feature type="transmembrane region" description="Helical" evidence="6">
    <location>
        <begin position="294"/>
        <end position="317"/>
    </location>
</feature>
<dbReference type="AlphaFoldDB" id="A0A6J7EJY5"/>
<dbReference type="GO" id="GO:0065002">
    <property type="term" value="P:intracellular protein transmembrane transport"/>
    <property type="evidence" value="ECO:0007669"/>
    <property type="project" value="TreeGrafter"/>
</dbReference>
<organism evidence="7">
    <name type="scientific">freshwater metagenome</name>
    <dbReference type="NCBI Taxonomy" id="449393"/>
    <lineage>
        <taxon>unclassified sequences</taxon>
        <taxon>metagenomes</taxon>
        <taxon>ecological metagenomes</taxon>
    </lineage>
</organism>
<evidence type="ECO:0000313" key="7">
    <source>
        <dbReference type="EMBL" id="CAB4881510.1"/>
    </source>
</evidence>
<evidence type="ECO:0000256" key="5">
    <source>
        <dbReference type="SAM" id="MobiDB-lite"/>
    </source>
</evidence>
<dbReference type="EMBL" id="CAFBLQ010000184">
    <property type="protein sequence ID" value="CAB4881510.1"/>
    <property type="molecule type" value="Genomic_DNA"/>
</dbReference>
<evidence type="ECO:0000256" key="6">
    <source>
        <dbReference type="SAM" id="Phobius"/>
    </source>
</evidence>
<protein>
    <submittedName>
        <fullName evidence="7">Unannotated protein</fullName>
    </submittedName>
</protein>
<feature type="transmembrane region" description="Helical" evidence="6">
    <location>
        <begin position="270"/>
        <end position="288"/>
    </location>
</feature>
<dbReference type="PANTHER" id="PTHR30371">
    <property type="entry name" value="SEC-INDEPENDENT PROTEIN TRANSLOCASE PROTEIN TATC"/>
    <property type="match status" value="1"/>
</dbReference>
<feature type="transmembrane region" description="Helical" evidence="6">
    <location>
        <begin position="21"/>
        <end position="39"/>
    </location>
</feature>